<sequence>MLDIVEYNTKRKLVKINPDKSELITLECKQPIEVTLDGAPIATVTSVKHLGIDRTAKYTVEPDVRLKIAQRTVYAALGPGLHARRALSPKVSFHVWKMYIIPRFLYVIEVQVPSSTNLRKLEAFQRKVLRHLQGWPERSSSTAVYTLAGAEPVELVIETRIS</sequence>
<dbReference type="Proteomes" id="UP000828390">
    <property type="component" value="Unassembled WGS sequence"/>
</dbReference>
<gene>
    <name evidence="1" type="ORF">DPMN_156526</name>
</gene>
<organism evidence="1 2">
    <name type="scientific">Dreissena polymorpha</name>
    <name type="common">Zebra mussel</name>
    <name type="synonym">Mytilus polymorpha</name>
    <dbReference type="NCBI Taxonomy" id="45954"/>
    <lineage>
        <taxon>Eukaryota</taxon>
        <taxon>Metazoa</taxon>
        <taxon>Spiralia</taxon>
        <taxon>Lophotrochozoa</taxon>
        <taxon>Mollusca</taxon>
        <taxon>Bivalvia</taxon>
        <taxon>Autobranchia</taxon>
        <taxon>Heteroconchia</taxon>
        <taxon>Euheterodonta</taxon>
        <taxon>Imparidentia</taxon>
        <taxon>Neoheterodontei</taxon>
        <taxon>Myida</taxon>
        <taxon>Dreissenoidea</taxon>
        <taxon>Dreissenidae</taxon>
        <taxon>Dreissena</taxon>
    </lineage>
</organism>
<protein>
    <submittedName>
        <fullName evidence="1">Uncharacterized protein</fullName>
    </submittedName>
</protein>
<evidence type="ECO:0000313" key="1">
    <source>
        <dbReference type="EMBL" id="KAH3802836.1"/>
    </source>
</evidence>
<evidence type="ECO:0000313" key="2">
    <source>
        <dbReference type="Proteomes" id="UP000828390"/>
    </source>
</evidence>
<comment type="caution">
    <text evidence="1">The sequence shown here is derived from an EMBL/GenBank/DDBJ whole genome shotgun (WGS) entry which is preliminary data.</text>
</comment>
<reference evidence="1" key="1">
    <citation type="journal article" date="2019" name="bioRxiv">
        <title>The Genome of the Zebra Mussel, Dreissena polymorpha: A Resource for Invasive Species Research.</title>
        <authorList>
            <person name="McCartney M.A."/>
            <person name="Auch B."/>
            <person name="Kono T."/>
            <person name="Mallez S."/>
            <person name="Zhang Y."/>
            <person name="Obille A."/>
            <person name="Becker A."/>
            <person name="Abrahante J.E."/>
            <person name="Garbe J."/>
            <person name="Badalamenti J.P."/>
            <person name="Herman A."/>
            <person name="Mangelson H."/>
            <person name="Liachko I."/>
            <person name="Sullivan S."/>
            <person name="Sone E.D."/>
            <person name="Koren S."/>
            <person name="Silverstein K.A.T."/>
            <person name="Beckman K.B."/>
            <person name="Gohl D.M."/>
        </authorList>
    </citation>
    <scope>NUCLEOTIDE SEQUENCE</scope>
    <source>
        <strain evidence="1">Duluth1</strain>
        <tissue evidence="1">Whole animal</tissue>
    </source>
</reference>
<proteinExistence type="predicted"/>
<reference evidence="1" key="2">
    <citation type="submission" date="2020-11" db="EMBL/GenBank/DDBJ databases">
        <authorList>
            <person name="McCartney M.A."/>
            <person name="Auch B."/>
            <person name="Kono T."/>
            <person name="Mallez S."/>
            <person name="Becker A."/>
            <person name="Gohl D.M."/>
            <person name="Silverstein K.A.T."/>
            <person name="Koren S."/>
            <person name="Bechman K.B."/>
            <person name="Herman A."/>
            <person name="Abrahante J.E."/>
            <person name="Garbe J."/>
        </authorList>
    </citation>
    <scope>NUCLEOTIDE SEQUENCE</scope>
    <source>
        <strain evidence="1">Duluth1</strain>
        <tissue evidence="1">Whole animal</tissue>
    </source>
</reference>
<dbReference type="AlphaFoldDB" id="A0A9D4J7N5"/>
<name>A0A9D4J7N5_DREPO</name>
<accession>A0A9D4J7N5</accession>
<keyword evidence="2" id="KW-1185">Reference proteome</keyword>
<dbReference type="EMBL" id="JAIWYP010000007">
    <property type="protein sequence ID" value="KAH3802836.1"/>
    <property type="molecule type" value="Genomic_DNA"/>
</dbReference>